<proteinExistence type="inferred from homology"/>
<accession>A0A0F9DVD6</accession>
<evidence type="ECO:0000256" key="5">
    <source>
        <dbReference type="ARBA" id="ARBA00022603"/>
    </source>
</evidence>
<evidence type="ECO:0000256" key="2">
    <source>
        <dbReference type="ARBA" id="ARBA00005369"/>
    </source>
</evidence>
<comment type="subcellular location">
    <subcellularLocation>
        <location evidence="1">Cytoplasm</location>
    </subcellularLocation>
</comment>
<dbReference type="Gene3D" id="3.40.50.150">
    <property type="entry name" value="Vaccinia Virus protein VP39"/>
    <property type="match status" value="1"/>
</dbReference>
<protein>
    <recommendedName>
        <fullName evidence="3">protein-L-isoaspartate(D-aspartate) O-methyltransferase</fullName>
        <ecNumber evidence="3">2.1.1.77</ecNumber>
    </recommendedName>
</protein>
<dbReference type="PANTHER" id="PTHR11579:SF0">
    <property type="entry name" value="PROTEIN-L-ISOASPARTATE(D-ASPARTATE) O-METHYLTRANSFERASE"/>
    <property type="match status" value="1"/>
</dbReference>
<evidence type="ECO:0000256" key="7">
    <source>
        <dbReference type="ARBA" id="ARBA00022691"/>
    </source>
</evidence>
<dbReference type="Pfam" id="PF01135">
    <property type="entry name" value="PCMT"/>
    <property type="match status" value="1"/>
</dbReference>
<evidence type="ECO:0000256" key="4">
    <source>
        <dbReference type="ARBA" id="ARBA00022490"/>
    </source>
</evidence>
<keyword evidence="4" id="KW-0963">Cytoplasm</keyword>
<dbReference type="EC" id="2.1.1.77" evidence="3"/>
<dbReference type="InterPro" id="IPR029063">
    <property type="entry name" value="SAM-dependent_MTases_sf"/>
</dbReference>
<reference evidence="8" key="1">
    <citation type="journal article" date="2015" name="Nature">
        <title>Complex archaea that bridge the gap between prokaryotes and eukaryotes.</title>
        <authorList>
            <person name="Spang A."/>
            <person name="Saw J.H."/>
            <person name="Jorgensen S.L."/>
            <person name="Zaremba-Niedzwiedzka K."/>
            <person name="Martijn J."/>
            <person name="Lind A.E."/>
            <person name="van Eijk R."/>
            <person name="Schleper C."/>
            <person name="Guy L."/>
            <person name="Ettema T.J."/>
        </authorList>
    </citation>
    <scope>NUCLEOTIDE SEQUENCE</scope>
</reference>
<dbReference type="GO" id="GO:0004719">
    <property type="term" value="F:protein-L-isoaspartate (D-aspartate) O-methyltransferase activity"/>
    <property type="evidence" value="ECO:0007669"/>
    <property type="project" value="UniProtKB-EC"/>
</dbReference>
<comment type="caution">
    <text evidence="8">The sequence shown here is derived from an EMBL/GenBank/DDBJ whole genome shotgun (WGS) entry which is preliminary data.</text>
</comment>
<name>A0A0F9DVD6_9ZZZZ</name>
<dbReference type="PANTHER" id="PTHR11579">
    <property type="entry name" value="PROTEIN-L-ISOASPARTATE O-METHYLTRANSFERASE"/>
    <property type="match status" value="1"/>
</dbReference>
<gene>
    <name evidence="8" type="ORF">LCGC14_2151450</name>
</gene>
<organism evidence="8">
    <name type="scientific">marine sediment metagenome</name>
    <dbReference type="NCBI Taxonomy" id="412755"/>
    <lineage>
        <taxon>unclassified sequences</taxon>
        <taxon>metagenomes</taxon>
        <taxon>ecological metagenomes</taxon>
    </lineage>
</organism>
<comment type="similarity">
    <text evidence="2">Belongs to the methyltransferase superfamily. L-isoaspartyl/D-aspartyl protein methyltransferase family.</text>
</comment>
<evidence type="ECO:0000256" key="6">
    <source>
        <dbReference type="ARBA" id="ARBA00022679"/>
    </source>
</evidence>
<keyword evidence="5" id="KW-0489">Methyltransferase</keyword>
<evidence type="ECO:0000256" key="1">
    <source>
        <dbReference type="ARBA" id="ARBA00004496"/>
    </source>
</evidence>
<keyword evidence="6" id="KW-0808">Transferase</keyword>
<dbReference type="AlphaFoldDB" id="A0A0F9DVD6"/>
<dbReference type="SUPFAM" id="SSF53335">
    <property type="entry name" value="S-adenosyl-L-methionine-dependent methyltransferases"/>
    <property type="match status" value="1"/>
</dbReference>
<feature type="non-terminal residue" evidence="8">
    <location>
        <position position="115"/>
    </location>
</feature>
<evidence type="ECO:0000313" key="8">
    <source>
        <dbReference type="EMBL" id="KKL65793.1"/>
    </source>
</evidence>
<dbReference type="InterPro" id="IPR000682">
    <property type="entry name" value="PCMT"/>
</dbReference>
<sequence length="115" mass="12754">MEHEAARELMVKRQLAGRDIKDPRVLEAMRAVPRHLFVPEAFRDRAYDDMAMGIGQGQTISQPYMVAKMTEMLELTGSERVLEVGTGSGYQSAVLAALSREVFSIERIEALAGQA</sequence>
<evidence type="ECO:0000256" key="3">
    <source>
        <dbReference type="ARBA" id="ARBA00011890"/>
    </source>
</evidence>
<dbReference type="GO" id="GO:0032259">
    <property type="term" value="P:methylation"/>
    <property type="evidence" value="ECO:0007669"/>
    <property type="project" value="UniProtKB-KW"/>
</dbReference>
<dbReference type="EMBL" id="LAZR01027418">
    <property type="protein sequence ID" value="KKL65793.1"/>
    <property type="molecule type" value="Genomic_DNA"/>
</dbReference>
<keyword evidence="7" id="KW-0949">S-adenosyl-L-methionine</keyword>
<dbReference type="GO" id="GO:0005737">
    <property type="term" value="C:cytoplasm"/>
    <property type="evidence" value="ECO:0007669"/>
    <property type="project" value="UniProtKB-SubCell"/>
</dbReference>